<keyword evidence="3 8" id="KW-0067">ATP-binding</keyword>
<comment type="cofactor">
    <cofactor evidence="1">
        <name>FAD</name>
        <dbReference type="ChEBI" id="CHEBI:57692"/>
    </cofactor>
</comment>
<dbReference type="GO" id="GO:0008017">
    <property type="term" value="F:microtubule binding"/>
    <property type="evidence" value="ECO:0007669"/>
    <property type="project" value="InterPro"/>
</dbReference>
<dbReference type="Gene3D" id="3.40.850.10">
    <property type="entry name" value="Kinesin motor domain"/>
    <property type="match status" value="1"/>
</dbReference>
<dbReference type="PROSITE" id="PS50067">
    <property type="entry name" value="KINESIN_MOTOR_2"/>
    <property type="match status" value="1"/>
</dbReference>
<dbReference type="InterPro" id="IPR036961">
    <property type="entry name" value="Kinesin_motor_dom_sf"/>
</dbReference>
<keyword evidence="6 8" id="KW-0505">Motor protein</keyword>
<dbReference type="SUPFAM" id="SSF52540">
    <property type="entry name" value="P-loop containing nucleoside triphosphate hydrolases"/>
    <property type="match status" value="1"/>
</dbReference>
<evidence type="ECO:0000256" key="3">
    <source>
        <dbReference type="ARBA" id="ARBA00022840"/>
    </source>
</evidence>
<evidence type="ECO:0000256" key="10">
    <source>
        <dbReference type="SAM" id="MobiDB-lite"/>
    </source>
</evidence>
<reference evidence="12" key="1">
    <citation type="submission" date="2019-12" db="EMBL/GenBank/DDBJ databases">
        <title>Genome sequencing and annotation of Brassica cretica.</title>
        <authorList>
            <person name="Studholme D.J."/>
            <person name="Sarris P.F."/>
        </authorList>
    </citation>
    <scope>NUCLEOTIDE SEQUENCE</scope>
    <source>
        <strain evidence="12">PFS-001/15</strain>
        <tissue evidence="12">Leaf</tissue>
    </source>
</reference>
<protein>
    <recommendedName>
        <fullName evidence="8">Kinesin-like protein</fullName>
    </recommendedName>
</protein>
<evidence type="ECO:0000256" key="8">
    <source>
        <dbReference type="RuleBase" id="RU000394"/>
    </source>
</evidence>
<keyword evidence="4" id="KW-0520">NAD</keyword>
<keyword evidence="5 9" id="KW-0175">Coiled coil</keyword>
<evidence type="ECO:0000256" key="5">
    <source>
        <dbReference type="ARBA" id="ARBA00023054"/>
    </source>
</evidence>
<evidence type="ECO:0000256" key="9">
    <source>
        <dbReference type="SAM" id="Coils"/>
    </source>
</evidence>
<evidence type="ECO:0000256" key="1">
    <source>
        <dbReference type="ARBA" id="ARBA00001974"/>
    </source>
</evidence>
<feature type="coiled-coil region" evidence="9">
    <location>
        <begin position="232"/>
        <end position="259"/>
    </location>
</feature>
<comment type="similarity">
    <text evidence="7 8">Belongs to the TRAFAC class myosin-kinesin ATPase superfamily. Kinesin family.</text>
</comment>
<dbReference type="Pfam" id="PF00225">
    <property type="entry name" value="Kinesin"/>
    <property type="match status" value="1"/>
</dbReference>
<dbReference type="InterPro" id="IPR001752">
    <property type="entry name" value="Kinesin_motor_dom"/>
</dbReference>
<keyword evidence="8" id="KW-0493">Microtubule</keyword>
<dbReference type="Pfam" id="PF21791">
    <property type="entry name" value="MDHAR3-like_C"/>
    <property type="match status" value="1"/>
</dbReference>
<dbReference type="InterPro" id="IPR027417">
    <property type="entry name" value="P-loop_NTPase"/>
</dbReference>
<dbReference type="PRINTS" id="PR00380">
    <property type="entry name" value="KINESINHEAVY"/>
</dbReference>
<dbReference type="PANTHER" id="PTHR47968">
    <property type="entry name" value="CENTROMERE PROTEIN E"/>
    <property type="match status" value="1"/>
</dbReference>
<dbReference type="SMART" id="SM00129">
    <property type="entry name" value="KISc"/>
    <property type="match status" value="1"/>
</dbReference>
<dbReference type="EMBL" id="QGKW02001660">
    <property type="protein sequence ID" value="KAF2578849.1"/>
    <property type="molecule type" value="Genomic_DNA"/>
</dbReference>
<evidence type="ECO:0000256" key="7">
    <source>
        <dbReference type="PROSITE-ProRule" id="PRU00283"/>
    </source>
</evidence>
<dbReference type="Proteomes" id="UP000712281">
    <property type="component" value="Unassembled WGS sequence"/>
</dbReference>
<proteinExistence type="inferred from homology"/>
<dbReference type="GO" id="GO:0005874">
    <property type="term" value="C:microtubule"/>
    <property type="evidence" value="ECO:0007669"/>
    <property type="project" value="UniProtKB-KW"/>
</dbReference>
<dbReference type="Gene3D" id="3.50.50.60">
    <property type="entry name" value="FAD/NAD(P)-binding domain"/>
    <property type="match status" value="1"/>
</dbReference>
<evidence type="ECO:0000313" key="12">
    <source>
        <dbReference type="EMBL" id="KAF2578849.1"/>
    </source>
</evidence>
<dbReference type="Gene3D" id="1.20.58.1980">
    <property type="match status" value="1"/>
</dbReference>
<feature type="compositionally biased region" description="Polar residues" evidence="10">
    <location>
        <begin position="700"/>
        <end position="713"/>
    </location>
</feature>
<dbReference type="GO" id="GO:0007018">
    <property type="term" value="P:microtubule-based movement"/>
    <property type="evidence" value="ECO:0007669"/>
    <property type="project" value="InterPro"/>
</dbReference>
<comment type="caution">
    <text evidence="7">Lacks conserved residue(s) required for the propagation of feature annotation.</text>
</comment>
<gene>
    <name evidence="12" type="ORF">F2Q68_00002752</name>
</gene>
<dbReference type="GO" id="GO:0005524">
    <property type="term" value="F:ATP binding"/>
    <property type="evidence" value="ECO:0007669"/>
    <property type="project" value="UniProtKB-KW"/>
</dbReference>
<dbReference type="InterPro" id="IPR027640">
    <property type="entry name" value="Kinesin-like_fam"/>
</dbReference>
<dbReference type="SUPFAM" id="SSF55424">
    <property type="entry name" value="FAD/NAD-linked reductases, dimerisation (C-terminal) domain"/>
    <property type="match status" value="1"/>
</dbReference>
<dbReference type="InterPro" id="IPR019821">
    <property type="entry name" value="Kinesin_motor_CS"/>
</dbReference>
<dbReference type="InterPro" id="IPR016156">
    <property type="entry name" value="FAD/NAD-linked_Rdtase_dimer_sf"/>
</dbReference>
<dbReference type="Gene3D" id="3.30.390.30">
    <property type="match status" value="1"/>
</dbReference>
<feature type="coiled-coil region" evidence="9">
    <location>
        <begin position="435"/>
        <end position="494"/>
    </location>
</feature>
<feature type="coiled-coil region" evidence="9">
    <location>
        <begin position="581"/>
        <end position="656"/>
    </location>
</feature>
<feature type="region of interest" description="Disordered" evidence="10">
    <location>
        <begin position="700"/>
        <end position="721"/>
    </location>
</feature>
<dbReference type="PROSITE" id="PS00411">
    <property type="entry name" value="KINESIN_MOTOR_1"/>
    <property type="match status" value="1"/>
</dbReference>
<accession>A0A8S9JAT4</accession>
<comment type="caution">
    <text evidence="12">The sequence shown here is derived from an EMBL/GenBank/DDBJ whole genome shotgun (WGS) entry which is preliminary data.</text>
</comment>
<keyword evidence="2 8" id="KW-0547">Nucleotide-binding</keyword>
<organism evidence="12 13">
    <name type="scientific">Brassica cretica</name>
    <name type="common">Mustard</name>
    <dbReference type="NCBI Taxonomy" id="69181"/>
    <lineage>
        <taxon>Eukaryota</taxon>
        <taxon>Viridiplantae</taxon>
        <taxon>Streptophyta</taxon>
        <taxon>Embryophyta</taxon>
        <taxon>Tracheophyta</taxon>
        <taxon>Spermatophyta</taxon>
        <taxon>Magnoliopsida</taxon>
        <taxon>eudicotyledons</taxon>
        <taxon>Gunneridae</taxon>
        <taxon>Pentapetalae</taxon>
        <taxon>rosids</taxon>
        <taxon>malvids</taxon>
        <taxon>Brassicales</taxon>
        <taxon>Brassicaceae</taxon>
        <taxon>Brassiceae</taxon>
        <taxon>Brassica</taxon>
    </lineage>
</organism>
<feature type="region of interest" description="Disordered" evidence="10">
    <location>
        <begin position="673"/>
        <end position="692"/>
    </location>
</feature>
<evidence type="ECO:0000256" key="6">
    <source>
        <dbReference type="ARBA" id="ARBA00023175"/>
    </source>
</evidence>
<feature type="region of interest" description="Disordered" evidence="10">
    <location>
        <begin position="277"/>
        <end position="315"/>
    </location>
</feature>
<evidence type="ECO:0000259" key="11">
    <source>
        <dbReference type="PROSITE" id="PS50067"/>
    </source>
</evidence>
<dbReference type="GO" id="GO:0003777">
    <property type="term" value="F:microtubule motor activity"/>
    <property type="evidence" value="ECO:0007669"/>
    <property type="project" value="InterPro"/>
</dbReference>
<dbReference type="AlphaFoldDB" id="A0A8S9JAT4"/>
<sequence>MERIHVSKGIFVAGLREEIVASPRQVLEMMEFGESHRHIGATYMNVHSSRSHTIFRMVIESSQKTQDDDAVRVSVLNLVDLAGSERASKTGAEGVRLKEGSHINKSLMTLGTVIKKLSEGVDNQGGHIPYRDSKLTRILQPALGGNANTAIICNITLAPNHADETTSSLKFASRALRVTNCAHVNEISSDAALLKRQKKEIEELRSKPKTSHSDHSDEEILNLRNTLLKSELERERIAMELDEEKKAQAQREKVLQEQAKKIENLSSIVLFSNRDEKREQEDHFKKGKRRDTWGTGLLSRDSSTSEVQSHGLSRERFERETGPLLPFAELVKNERLCSISEQDENSIDEDSALPDPLVHVTRRKKPSSIRQKKHVMVESESDIIQREYEHLFLQYETERITNEIQIECLKARVFGNVHRDESSAHLRDPEDILLIKQLQEKINMLETEKSSSKQNLDDLVTVATEQNTCARQKIAEIQEEIHAAREEAQIAREQLVSKEFEVNHVLNEYFNSLMNVASEVEVLASEFQKFKASVKIVSSVMDEGLQDFASFSPLIHDHADETKSSLQFASRALRVTNCAHVNEILTDAALLKRQKKEIEELRSKLKTSHSDHSDEEILNLRNTLLKSELERERIALELEEEKKAQAQREKVLQEQAKKIENLSSMVLLSNRDEKRDQDHFKKGKRRDTWCTGHLSRDSTSEVQSHVLSRGSSLKSERSERETGPLLPFAELVENELLYSISEQDEHNIDETIEDSSLPDPSTFPMKLYGDMRRVEHVNHAFKSAEHAVKAIKAAEEGRSIQEYDYLPFYNSRAFDLSWQFYGDNVGQSVLFGDNDPKSPKAKFGTYWVKDGKVVGAFLEGGVVEENNAIARVARTQPSVGSLEVLSNVGELLIGSRVDRNRVLVSCHI</sequence>
<feature type="domain" description="Kinesin motor" evidence="11">
    <location>
        <begin position="1"/>
        <end position="178"/>
    </location>
</feature>
<name>A0A8S9JAT4_BRACR</name>
<evidence type="ECO:0000256" key="2">
    <source>
        <dbReference type="ARBA" id="ARBA00022741"/>
    </source>
</evidence>
<dbReference type="InterPro" id="IPR036188">
    <property type="entry name" value="FAD/NAD-bd_sf"/>
</dbReference>
<dbReference type="PANTHER" id="PTHR47968:SF75">
    <property type="entry name" value="CENTROMERE-ASSOCIATED PROTEIN E"/>
    <property type="match status" value="1"/>
</dbReference>
<feature type="compositionally biased region" description="Polar residues" evidence="10">
    <location>
        <begin position="300"/>
        <end position="311"/>
    </location>
</feature>
<evidence type="ECO:0000313" key="13">
    <source>
        <dbReference type="Proteomes" id="UP000712281"/>
    </source>
</evidence>
<dbReference type="InterPro" id="IPR048618">
    <property type="entry name" value="MDHAR3-like_C"/>
</dbReference>
<evidence type="ECO:0000256" key="4">
    <source>
        <dbReference type="ARBA" id="ARBA00023027"/>
    </source>
</evidence>